<dbReference type="Proteomes" id="UP000004129">
    <property type="component" value="Unassembled WGS sequence"/>
</dbReference>
<accession>G5GM09</accession>
<name>G5GM09_9FIRM</name>
<reference evidence="2 3" key="1">
    <citation type="submission" date="2011-08" db="EMBL/GenBank/DDBJ databases">
        <title>The Genome Sequence of Selenomonas infelix ATCC 43532.</title>
        <authorList>
            <consortium name="The Broad Institute Genome Sequencing Platform"/>
            <person name="Earl A."/>
            <person name="Ward D."/>
            <person name="Feldgarden M."/>
            <person name="Gevers D."/>
            <person name="Izard J."/>
            <person name="Blanton J.M."/>
            <person name="Baranova O.V."/>
            <person name="Dewhirst F.E."/>
            <person name="Young S.K."/>
            <person name="Zeng Q."/>
            <person name="Gargeya S."/>
            <person name="Fitzgerald M."/>
            <person name="Haas B."/>
            <person name="Abouelleil A."/>
            <person name="Alvarado L."/>
            <person name="Arachchi H.M."/>
            <person name="Berlin A."/>
            <person name="Brown A."/>
            <person name="Chapman S.B."/>
            <person name="Chen Z."/>
            <person name="Dunbar C."/>
            <person name="Freedman E."/>
            <person name="Gearin G."/>
            <person name="Gellesch M."/>
            <person name="Goldberg J."/>
            <person name="Griggs A."/>
            <person name="Gujja S."/>
            <person name="Heiman D."/>
            <person name="Howarth C."/>
            <person name="Larson L."/>
            <person name="Lui A."/>
            <person name="MacDonald P.J.P."/>
            <person name="Montmayeur A."/>
            <person name="Murphy C."/>
            <person name="Neiman D."/>
            <person name="Pearson M."/>
            <person name="Priest M."/>
            <person name="Roberts A."/>
            <person name="Saif S."/>
            <person name="Shea T."/>
            <person name="Shenoy N."/>
            <person name="Sisk P."/>
            <person name="Stolte C."/>
            <person name="Sykes S."/>
            <person name="Wortman J."/>
            <person name="Nusbaum C."/>
            <person name="Birren B."/>
        </authorList>
    </citation>
    <scope>NUCLEOTIDE SEQUENCE [LARGE SCALE GENOMIC DNA]</scope>
    <source>
        <strain evidence="2 3">ATCC 43532</strain>
    </source>
</reference>
<proteinExistence type="predicted"/>
<evidence type="ECO:0000313" key="2">
    <source>
        <dbReference type="EMBL" id="EHG22254.1"/>
    </source>
</evidence>
<dbReference type="HOGENOM" id="CLU_3084623_0_0_9"/>
<feature type="transmembrane region" description="Helical" evidence="1">
    <location>
        <begin position="24"/>
        <end position="45"/>
    </location>
</feature>
<protein>
    <submittedName>
        <fullName evidence="2">Uncharacterized protein</fullName>
    </submittedName>
</protein>
<evidence type="ECO:0000313" key="3">
    <source>
        <dbReference type="Proteomes" id="UP000004129"/>
    </source>
</evidence>
<keyword evidence="1" id="KW-0812">Transmembrane</keyword>
<sequence>MVDVLNYAILDALPPLHMAMGGGVRMSVIAFLLSIMAGVIANYICKWLDERD</sequence>
<dbReference type="PATRIC" id="fig|679201.3.peg.296"/>
<organism evidence="2 3">
    <name type="scientific">Selenomonas infelix ATCC 43532</name>
    <dbReference type="NCBI Taxonomy" id="679201"/>
    <lineage>
        <taxon>Bacteria</taxon>
        <taxon>Bacillati</taxon>
        <taxon>Bacillota</taxon>
        <taxon>Negativicutes</taxon>
        <taxon>Selenomonadales</taxon>
        <taxon>Selenomonadaceae</taxon>
        <taxon>Selenomonas</taxon>
    </lineage>
</organism>
<dbReference type="AlphaFoldDB" id="G5GM09"/>
<comment type="caution">
    <text evidence="2">The sequence shown here is derived from an EMBL/GenBank/DDBJ whole genome shotgun (WGS) entry which is preliminary data.</text>
</comment>
<gene>
    <name evidence="2" type="ORF">HMPREF9334_00290</name>
</gene>
<evidence type="ECO:0000256" key="1">
    <source>
        <dbReference type="SAM" id="Phobius"/>
    </source>
</evidence>
<dbReference type="EMBL" id="ACZM01000003">
    <property type="protein sequence ID" value="EHG22254.1"/>
    <property type="molecule type" value="Genomic_DNA"/>
</dbReference>
<keyword evidence="1" id="KW-0472">Membrane</keyword>
<keyword evidence="1" id="KW-1133">Transmembrane helix</keyword>
<keyword evidence="3" id="KW-1185">Reference proteome</keyword>